<accession>A0A1S3PKG0</accession>
<dbReference type="RefSeq" id="XP_014028150.2">
    <property type="nucleotide sequence ID" value="XM_014172675.2"/>
</dbReference>
<keyword evidence="1 2" id="KW-0195">Cyclin</keyword>
<dbReference type="SUPFAM" id="SSF47954">
    <property type="entry name" value="Cyclin-like"/>
    <property type="match status" value="2"/>
</dbReference>
<reference evidence="6" key="1">
    <citation type="submission" date="2025-08" db="UniProtKB">
        <authorList>
            <consortium name="RefSeq"/>
        </authorList>
    </citation>
    <scope>IDENTIFICATION</scope>
</reference>
<dbReference type="PaxDb" id="8030-ENSSSAP00000054868"/>
<evidence type="ECO:0000256" key="3">
    <source>
        <dbReference type="SAM" id="MobiDB-lite"/>
    </source>
</evidence>
<dbReference type="AlphaFoldDB" id="A0A1S3PKG0"/>
<comment type="similarity">
    <text evidence="2">Belongs to the cyclin family.</text>
</comment>
<dbReference type="InterPro" id="IPR013763">
    <property type="entry name" value="Cyclin-like_dom"/>
</dbReference>
<gene>
    <name evidence="6" type="primary">ccno</name>
</gene>
<evidence type="ECO:0000256" key="1">
    <source>
        <dbReference type="ARBA" id="ARBA00023127"/>
    </source>
</evidence>
<dbReference type="Bgee" id="ENSSSAG00000053387">
    <property type="expression patterns" value="Expressed in olfactory pit"/>
</dbReference>
<feature type="domain" description="Cyclin-like" evidence="4">
    <location>
        <begin position="147"/>
        <end position="231"/>
    </location>
</feature>
<dbReference type="CDD" id="cd20536">
    <property type="entry name" value="CYCLIN_CCNO_rpt1"/>
    <property type="match status" value="1"/>
</dbReference>
<evidence type="ECO:0000256" key="2">
    <source>
        <dbReference type="RuleBase" id="RU000383"/>
    </source>
</evidence>
<dbReference type="SMART" id="SM00385">
    <property type="entry name" value="CYCLIN"/>
    <property type="match status" value="1"/>
</dbReference>
<dbReference type="InterPro" id="IPR039361">
    <property type="entry name" value="Cyclin"/>
</dbReference>
<feature type="region of interest" description="Disordered" evidence="3">
    <location>
        <begin position="359"/>
        <end position="395"/>
    </location>
</feature>
<dbReference type="InterPro" id="IPR036915">
    <property type="entry name" value="Cyclin-like_sf"/>
</dbReference>
<feature type="compositionally biased region" description="Polar residues" evidence="3">
    <location>
        <begin position="1"/>
        <end position="16"/>
    </location>
</feature>
<dbReference type="CTD" id="10309"/>
<feature type="compositionally biased region" description="Basic and acidic residues" evidence="3">
    <location>
        <begin position="363"/>
        <end position="384"/>
    </location>
</feature>
<dbReference type="GO" id="GO:0051301">
    <property type="term" value="P:cell division"/>
    <property type="evidence" value="ECO:0007669"/>
    <property type="project" value="UniProtKB-KW"/>
</dbReference>
<keyword evidence="5" id="KW-1185">Reference proteome</keyword>
<dbReference type="PANTHER" id="PTHR10177">
    <property type="entry name" value="CYCLINS"/>
    <property type="match status" value="1"/>
</dbReference>
<dbReference type="Proteomes" id="UP001652741">
    <property type="component" value="Chromosome ssa24"/>
</dbReference>
<dbReference type="Gene3D" id="1.10.472.10">
    <property type="entry name" value="Cyclin-like"/>
    <property type="match status" value="2"/>
</dbReference>
<feature type="region of interest" description="Disordered" evidence="3">
    <location>
        <begin position="1"/>
        <end position="54"/>
    </location>
</feature>
<dbReference type="Pfam" id="PF02984">
    <property type="entry name" value="Cyclin_C"/>
    <property type="match status" value="1"/>
</dbReference>
<protein>
    <submittedName>
        <fullName evidence="6">Cyclin-O</fullName>
    </submittedName>
</protein>
<dbReference type="KEGG" id="sasa:106585931"/>
<proteinExistence type="inferred from homology"/>
<dbReference type="InterPro" id="IPR004367">
    <property type="entry name" value="Cyclin_C-dom"/>
</dbReference>
<evidence type="ECO:0000313" key="6">
    <source>
        <dbReference type="RefSeq" id="XP_014028150.2"/>
    </source>
</evidence>
<evidence type="ECO:0000259" key="4">
    <source>
        <dbReference type="SMART" id="SM00385"/>
    </source>
</evidence>
<evidence type="ECO:0000313" key="5">
    <source>
        <dbReference type="Proteomes" id="UP001652741"/>
    </source>
</evidence>
<sequence>MNRMVSFTQTGETSNRMCKRRKMNSGSQSPSRDNLSPQGDQIEETSCTPVRRRRAERVRKPNIISKLSDSGFEEDFLSPVRKNHCPVTVEDALVPGNSNNTLLFNWYQHYGEIGYQIQKLKEPQFHPVNCLSRQPQVTAESRCKLISWLIPVHRYLRLSFECCSLSVNIMDRFLASTPVASDCFQLLGVTALLLACKQVEVFSPRISQLLSLCCDAFSREQLCNLECLILLRLNFRLAAPTIAFFLDFYTNHSLAGRHMGGDGVSNVSHRLPGDKDEEVKRRKRGSRLALRVCELTLADYAFNKYTPSLTARCALALANQLLRTSQGLEDPANQLLRINPEGPEEEPMDQSLTAELTYGHASSQEDHSLSDPARSENDHSHRTLSETSNHSCIDNDSSLSVVGHLLSVNDSTQSMDDPSPSGNTFTLVEGDQTHAPLAHECREGDQTHAPLAHECREGDQTHAPLAHECREGDQTHAPLAHECREGDQTHAPLAQECREGDQTHAPLAQECREGDQTHAPLAHECREGDQTHAPLAQECREGDQTHAPLAQECREGDQTHAPLAQECREGDQTHALYQECLDNLRLLVSLNQDALQAMITL</sequence>
<dbReference type="InterPro" id="IPR006671">
    <property type="entry name" value="Cyclin_N"/>
</dbReference>
<organism evidence="5 6">
    <name type="scientific">Salmo salar</name>
    <name type="common">Atlantic salmon</name>
    <dbReference type="NCBI Taxonomy" id="8030"/>
    <lineage>
        <taxon>Eukaryota</taxon>
        <taxon>Metazoa</taxon>
        <taxon>Chordata</taxon>
        <taxon>Craniata</taxon>
        <taxon>Vertebrata</taxon>
        <taxon>Euteleostomi</taxon>
        <taxon>Actinopterygii</taxon>
        <taxon>Neopterygii</taxon>
        <taxon>Teleostei</taxon>
        <taxon>Protacanthopterygii</taxon>
        <taxon>Salmoniformes</taxon>
        <taxon>Salmonidae</taxon>
        <taxon>Salmoninae</taxon>
        <taxon>Salmo</taxon>
    </lineage>
</organism>
<feature type="compositionally biased region" description="Polar residues" evidence="3">
    <location>
        <begin position="385"/>
        <end position="395"/>
    </location>
</feature>
<feature type="compositionally biased region" description="Polar residues" evidence="3">
    <location>
        <begin position="24"/>
        <end position="48"/>
    </location>
</feature>
<dbReference type="Pfam" id="PF00134">
    <property type="entry name" value="Cyclin_N"/>
    <property type="match status" value="1"/>
</dbReference>
<dbReference type="STRING" id="8030.ENSSSAP00000054868"/>
<name>A0A1S3PKG0_SALSA</name>